<keyword evidence="2" id="KW-1185">Reference proteome</keyword>
<reference evidence="1" key="1">
    <citation type="submission" date="2022-02" db="EMBL/GenBank/DDBJ databases">
        <authorList>
            <person name="Henning P.M."/>
            <person name="McCubbin A.G."/>
            <person name="Shore J.S."/>
        </authorList>
    </citation>
    <scope>NUCLEOTIDE SEQUENCE</scope>
    <source>
        <strain evidence="1">F60SS</strain>
        <tissue evidence="1">Leaves</tissue>
    </source>
</reference>
<sequence length="127" mass="14225">GWSLSGWPALDISLLGRRPSYVDDIPGWNLVGHVRIENCSLGEEEEEEEEEEVVAQGCFKRKPGQLPEGACTLDAQRISDVTRTGKRYPAAENYEEDAAQSIHTAISYFQRKTVSVPTRHTPFFSTL</sequence>
<reference evidence="1" key="2">
    <citation type="journal article" date="2023" name="Plants (Basel)">
        <title>Annotation of the Turnera subulata (Passifloraceae) Draft Genome Reveals the S-Locus Evolved after the Divergence of Turneroideae from Passifloroideae in a Stepwise Manner.</title>
        <authorList>
            <person name="Henning P.M."/>
            <person name="Roalson E.H."/>
            <person name="Mir W."/>
            <person name="McCubbin A.G."/>
            <person name="Shore J.S."/>
        </authorList>
    </citation>
    <scope>NUCLEOTIDE SEQUENCE</scope>
    <source>
        <strain evidence="1">F60SS</strain>
    </source>
</reference>
<proteinExistence type="predicted"/>
<gene>
    <name evidence="1" type="ORF">Tsubulata_029615</name>
</gene>
<comment type="caution">
    <text evidence="1">The sequence shown here is derived from an EMBL/GenBank/DDBJ whole genome shotgun (WGS) entry which is preliminary data.</text>
</comment>
<accession>A0A9Q0FRX5</accession>
<dbReference type="EMBL" id="JAKUCV010004399">
    <property type="protein sequence ID" value="KAJ4835477.1"/>
    <property type="molecule type" value="Genomic_DNA"/>
</dbReference>
<feature type="non-terminal residue" evidence="1">
    <location>
        <position position="1"/>
    </location>
</feature>
<protein>
    <submittedName>
        <fullName evidence="1">Uncharacterized protein</fullName>
    </submittedName>
</protein>
<name>A0A9Q0FRX5_9ROSI</name>
<dbReference type="Proteomes" id="UP001141552">
    <property type="component" value="Unassembled WGS sequence"/>
</dbReference>
<organism evidence="1 2">
    <name type="scientific">Turnera subulata</name>
    <dbReference type="NCBI Taxonomy" id="218843"/>
    <lineage>
        <taxon>Eukaryota</taxon>
        <taxon>Viridiplantae</taxon>
        <taxon>Streptophyta</taxon>
        <taxon>Embryophyta</taxon>
        <taxon>Tracheophyta</taxon>
        <taxon>Spermatophyta</taxon>
        <taxon>Magnoliopsida</taxon>
        <taxon>eudicotyledons</taxon>
        <taxon>Gunneridae</taxon>
        <taxon>Pentapetalae</taxon>
        <taxon>rosids</taxon>
        <taxon>fabids</taxon>
        <taxon>Malpighiales</taxon>
        <taxon>Passifloraceae</taxon>
        <taxon>Turnera</taxon>
    </lineage>
</organism>
<dbReference type="AlphaFoldDB" id="A0A9Q0FRX5"/>
<evidence type="ECO:0000313" key="1">
    <source>
        <dbReference type="EMBL" id="KAJ4835477.1"/>
    </source>
</evidence>
<evidence type="ECO:0000313" key="2">
    <source>
        <dbReference type="Proteomes" id="UP001141552"/>
    </source>
</evidence>